<feature type="transmembrane region" description="Helical" evidence="1">
    <location>
        <begin position="43"/>
        <end position="65"/>
    </location>
</feature>
<keyword evidence="1" id="KW-0472">Membrane</keyword>
<sequence length="129" mass="14094">MAIFDFAPAIERSRKVVSENTNKVVLRLVPELANGKKADNHTFGFVVGAVFIGGLMSLLIINTALTQDAFKLQELKIQATTLADQREAILREVAAKSSPDKLAQNAVEMGMIVNINPKFLDLTSNEIKP</sequence>
<dbReference type="AlphaFoldDB" id="A0A6J6EFQ2"/>
<evidence type="ECO:0000313" key="2">
    <source>
        <dbReference type="EMBL" id="CAB4575390.1"/>
    </source>
</evidence>
<reference evidence="2" key="1">
    <citation type="submission" date="2020-05" db="EMBL/GenBank/DDBJ databases">
        <authorList>
            <person name="Chiriac C."/>
            <person name="Salcher M."/>
            <person name="Ghai R."/>
            <person name="Kavagutti S V."/>
        </authorList>
    </citation>
    <scope>NUCLEOTIDE SEQUENCE</scope>
</reference>
<accession>A0A6J6EFQ2</accession>
<gene>
    <name evidence="2" type="ORF">UFOPK1747_00213</name>
</gene>
<evidence type="ECO:0000256" key="1">
    <source>
        <dbReference type="SAM" id="Phobius"/>
    </source>
</evidence>
<proteinExistence type="predicted"/>
<organism evidence="2">
    <name type="scientific">freshwater metagenome</name>
    <dbReference type="NCBI Taxonomy" id="449393"/>
    <lineage>
        <taxon>unclassified sequences</taxon>
        <taxon>metagenomes</taxon>
        <taxon>ecological metagenomes</taxon>
    </lineage>
</organism>
<keyword evidence="1" id="KW-0812">Transmembrane</keyword>
<dbReference type="EMBL" id="CAEZTV010000016">
    <property type="protein sequence ID" value="CAB4575390.1"/>
    <property type="molecule type" value="Genomic_DNA"/>
</dbReference>
<name>A0A6J6EFQ2_9ZZZZ</name>
<keyword evidence="1" id="KW-1133">Transmembrane helix</keyword>
<protein>
    <submittedName>
        <fullName evidence="2">Unannotated protein</fullName>
    </submittedName>
</protein>